<feature type="domain" description="Alpha-D-phosphohexomutase alpha/beta/alpha" evidence="9">
    <location>
        <begin position="279"/>
        <end position="393"/>
    </location>
</feature>
<dbReference type="Gene3D" id="3.40.120.10">
    <property type="entry name" value="Alpha-D-Glucose-1,6-Bisphosphate, subunit A, domain 3"/>
    <property type="match status" value="3"/>
</dbReference>
<gene>
    <name evidence="10" type="ORF">ATC1_12175</name>
</gene>
<keyword evidence="3" id="KW-0597">Phosphoprotein</keyword>
<dbReference type="InterPro" id="IPR050060">
    <property type="entry name" value="Phosphoglucosamine_mutase"/>
</dbReference>
<evidence type="ECO:0000256" key="4">
    <source>
        <dbReference type="ARBA" id="ARBA00022723"/>
    </source>
</evidence>
<dbReference type="EMBL" id="DF968180">
    <property type="protein sequence ID" value="GAP39641.1"/>
    <property type="molecule type" value="Genomic_DNA"/>
</dbReference>
<dbReference type="InterPro" id="IPR016055">
    <property type="entry name" value="A-D-PHexomutase_a/b/a-I/II/III"/>
</dbReference>
<evidence type="ECO:0000256" key="2">
    <source>
        <dbReference type="ARBA" id="ARBA00010231"/>
    </source>
</evidence>
<evidence type="ECO:0000313" key="10">
    <source>
        <dbReference type="EMBL" id="GAP39641.1"/>
    </source>
</evidence>
<evidence type="ECO:0000259" key="9">
    <source>
        <dbReference type="Pfam" id="PF02880"/>
    </source>
</evidence>
<dbReference type="InterPro" id="IPR005844">
    <property type="entry name" value="A-D-PHexomutase_a/b/a-I"/>
</dbReference>
<keyword evidence="11" id="KW-1185">Reference proteome</keyword>
<dbReference type="Pfam" id="PF02879">
    <property type="entry name" value="PGM_PMM_II"/>
    <property type="match status" value="1"/>
</dbReference>
<dbReference type="InterPro" id="IPR005845">
    <property type="entry name" value="A-D-PHexomutase_a/b/a-II"/>
</dbReference>
<keyword evidence="5" id="KW-0460">Magnesium</keyword>
<dbReference type="InterPro" id="IPR005846">
    <property type="entry name" value="A-D-PHexomutase_a/b/a-III"/>
</dbReference>
<dbReference type="CDD" id="cd03089">
    <property type="entry name" value="PMM_PGM"/>
    <property type="match status" value="1"/>
</dbReference>
<dbReference type="PANTHER" id="PTHR42946:SF1">
    <property type="entry name" value="PHOSPHOGLUCOMUTASE (ALPHA-D-GLUCOSE-1,6-BISPHOSPHATE-DEPENDENT)"/>
    <property type="match status" value="1"/>
</dbReference>
<dbReference type="Pfam" id="PF02880">
    <property type="entry name" value="PGM_PMM_III"/>
    <property type="match status" value="1"/>
</dbReference>
<evidence type="ECO:0000313" key="11">
    <source>
        <dbReference type="Proteomes" id="UP000053370"/>
    </source>
</evidence>
<reference evidence="10" key="1">
    <citation type="journal article" date="2015" name="Genome Announc.">
        <title>Draft Genome Sequence of Anaerolineae Strain TC1, a Novel Isolate from a Methanogenic Wastewater Treatment System.</title>
        <authorList>
            <person name="Matsuura N."/>
            <person name="Tourlousse D.M."/>
            <person name="Sun L."/>
            <person name="Toyonaga M."/>
            <person name="Kuroda K."/>
            <person name="Ohashi A."/>
            <person name="Cruz R."/>
            <person name="Yamaguchi T."/>
            <person name="Sekiguchi Y."/>
        </authorList>
    </citation>
    <scope>NUCLEOTIDE SEQUENCE [LARGE SCALE GENOMIC DNA]</scope>
    <source>
        <strain evidence="10">TC1</strain>
    </source>
</reference>
<proteinExistence type="inferred from homology"/>
<dbReference type="GO" id="GO:0046872">
    <property type="term" value="F:metal ion binding"/>
    <property type="evidence" value="ECO:0007669"/>
    <property type="project" value="UniProtKB-KW"/>
</dbReference>
<dbReference type="OrthoDB" id="9806956at2"/>
<dbReference type="SUPFAM" id="SSF53738">
    <property type="entry name" value="Phosphoglucomutase, first 3 domains"/>
    <property type="match status" value="3"/>
</dbReference>
<dbReference type="PRINTS" id="PR00509">
    <property type="entry name" value="PGMPMM"/>
</dbReference>
<accession>A0A0K8PAG8</accession>
<dbReference type="GO" id="GO:0004615">
    <property type="term" value="F:phosphomannomutase activity"/>
    <property type="evidence" value="ECO:0007669"/>
    <property type="project" value="TreeGrafter"/>
</dbReference>
<dbReference type="PANTHER" id="PTHR42946">
    <property type="entry name" value="PHOSPHOHEXOSE MUTASE"/>
    <property type="match status" value="1"/>
</dbReference>
<evidence type="ECO:0000259" key="8">
    <source>
        <dbReference type="Pfam" id="PF02879"/>
    </source>
</evidence>
<dbReference type="FunFam" id="3.40.120.10:FF:000010">
    <property type="entry name" value="phosphomannomutase/phosphoglucomutase isoform X1"/>
    <property type="match status" value="1"/>
</dbReference>
<dbReference type="InterPro" id="IPR005841">
    <property type="entry name" value="Alpha-D-phosphohexomutase_SF"/>
</dbReference>
<dbReference type="Gene3D" id="3.30.310.50">
    <property type="entry name" value="Alpha-D-phosphohexomutase, C-terminal domain"/>
    <property type="match status" value="1"/>
</dbReference>
<dbReference type="STRING" id="1678840.ATC1_12175"/>
<dbReference type="AlphaFoldDB" id="A0A0K8PAG8"/>
<dbReference type="InterPro" id="IPR036900">
    <property type="entry name" value="A-D-PHexomutase_C_sf"/>
</dbReference>
<evidence type="ECO:0000256" key="3">
    <source>
        <dbReference type="ARBA" id="ARBA00022553"/>
    </source>
</evidence>
<keyword evidence="4" id="KW-0479">Metal-binding</keyword>
<dbReference type="Proteomes" id="UP000053370">
    <property type="component" value="Unassembled WGS sequence"/>
</dbReference>
<evidence type="ECO:0000256" key="5">
    <source>
        <dbReference type="ARBA" id="ARBA00022842"/>
    </source>
</evidence>
<dbReference type="SUPFAM" id="SSF55957">
    <property type="entry name" value="Phosphoglucomutase, C-terminal domain"/>
    <property type="match status" value="1"/>
</dbReference>
<name>A0A0K8PAG8_9CHLR</name>
<feature type="domain" description="Alpha-D-phosphohexomutase alpha/beta/alpha" evidence="7">
    <location>
        <begin position="11"/>
        <end position="139"/>
    </location>
</feature>
<protein>
    <submittedName>
        <fullName evidence="10">Phosphomannomutase</fullName>
    </submittedName>
</protein>
<comment type="cofactor">
    <cofactor evidence="1">
        <name>Mg(2+)</name>
        <dbReference type="ChEBI" id="CHEBI:18420"/>
    </cofactor>
</comment>
<evidence type="ECO:0000256" key="6">
    <source>
        <dbReference type="ARBA" id="ARBA00023235"/>
    </source>
</evidence>
<dbReference type="PATRIC" id="fig|1678840.3.peg.710"/>
<dbReference type="Pfam" id="PF02878">
    <property type="entry name" value="PGM_PMM_I"/>
    <property type="match status" value="1"/>
</dbReference>
<dbReference type="GO" id="GO:0005975">
    <property type="term" value="P:carbohydrate metabolic process"/>
    <property type="evidence" value="ECO:0007669"/>
    <property type="project" value="InterPro"/>
</dbReference>
<dbReference type="RefSeq" id="WP_062278258.1">
    <property type="nucleotide sequence ID" value="NZ_DF968180.1"/>
</dbReference>
<evidence type="ECO:0000256" key="1">
    <source>
        <dbReference type="ARBA" id="ARBA00001946"/>
    </source>
</evidence>
<evidence type="ECO:0000259" key="7">
    <source>
        <dbReference type="Pfam" id="PF02878"/>
    </source>
</evidence>
<sequence>MKNYLHLQNGSDVRGVALPGVEGEEVTLTPEAASDIAAAFAIWISEKTGKDPDDLEISVGTDSRLSANIIKKSVFEGLRKTGANCADCGIASTPAMFMSTVLPSCQFNGSIMITASHLPWNRNGLKFFSPSGGLEKKEIMTILELAAQLPLIDEDQGKKRNFNVIDPYSGYLRRIITDQTGTDETPLSGFKIAVDAGNGAGGFFAEKVLKPLGADISFSQFLEPDGRFPNHVPNPEDQTAMAAAKKMVTDNRCDLGLIFDTDVDRAGAVDITGEVFSRNRLIGLLAAIEARRHPGCTIVTDSVTSDQLSDFLTNKLGCIHHRYKRGYRNVINECIRLNKEGINCPIAIETSGHCAYAENYFLDDGAYLSCKLIIEMARLRIEGKTLSDVIRDLRDPLESSEMRLKIRNQDPTAYSKRILGDLKDYAKQKSTWKIAEKNYEGLRFSLPEFAGWFLLRASLHDPLLVLNIESDQENGVVSIFNDLKPFLDQYQELEIR</sequence>
<comment type="similarity">
    <text evidence="2">Belongs to the phosphohexose mutase family.</text>
</comment>
<organism evidence="10">
    <name type="scientific">Flexilinea flocculi</name>
    <dbReference type="NCBI Taxonomy" id="1678840"/>
    <lineage>
        <taxon>Bacteria</taxon>
        <taxon>Bacillati</taxon>
        <taxon>Chloroflexota</taxon>
        <taxon>Anaerolineae</taxon>
        <taxon>Anaerolineales</taxon>
        <taxon>Anaerolineaceae</taxon>
        <taxon>Flexilinea</taxon>
    </lineage>
</organism>
<feature type="domain" description="Alpha-D-phosphohexomutase alpha/beta/alpha" evidence="8">
    <location>
        <begin position="172"/>
        <end position="272"/>
    </location>
</feature>
<keyword evidence="6" id="KW-0413">Isomerase</keyword>